<dbReference type="RefSeq" id="WP_146890274.1">
    <property type="nucleotide sequence ID" value="NZ_BJXB01000037.1"/>
</dbReference>
<organism evidence="1 2">
    <name type="scientific">Deinococcus cellulosilyticus (strain DSM 18568 / NBRC 106333 / KACC 11606 / 5516J-15)</name>
    <dbReference type="NCBI Taxonomy" id="1223518"/>
    <lineage>
        <taxon>Bacteria</taxon>
        <taxon>Thermotogati</taxon>
        <taxon>Deinococcota</taxon>
        <taxon>Deinococci</taxon>
        <taxon>Deinococcales</taxon>
        <taxon>Deinococcaceae</taxon>
        <taxon>Deinococcus</taxon>
    </lineage>
</organism>
<accession>A0A511N9M7</accession>
<comment type="caution">
    <text evidence="1">The sequence shown here is derived from an EMBL/GenBank/DDBJ whole genome shotgun (WGS) entry which is preliminary data.</text>
</comment>
<dbReference type="AlphaFoldDB" id="A0A511N9M7"/>
<evidence type="ECO:0000313" key="1">
    <source>
        <dbReference type="EMBL" id="GEM49534.1"/>
    </source>
</evidence>
<dbReference type="EMBL" id="BJXB01000037">
    <property type="protein sequence ID" value="GEM49534.1"/>
    <property type="molecule type" value="Genomic_DNA"/>
</dbReference>
<proteinExistence type="predicted"/>
<reference evidence="1 2" key="1">
    <citation type="submission" date="2019-07" db="EMBL/GenBank/DDBJ databases">
        <title>Whole genome shotgun sequence of Deinococcus cellulosilyticus NBRC 106333.</title>
        <authorList>
            <person name="Hosoyama A."/>
            <person name="Uohara A."/>
            <person name="Ohji S."/>
            <person name="Ichikawa N."/>
        </authorList>
    </citation>
    <scope>NUCLEOTIDE SEQUENCE [LARGE SCALE GENOMIC DNA]</scope>
    <source>
        <strain evidence="1 2">NBRC 106333</strain>
    </source>
</reference>
<evidence type="ECO:0000313" key="2">
    <source>
        <dbReference type="Proteomes" id="UP000321306"/>
    </source>
</evidence>
<gene>
    <name evidence="1" type="ORF">DC3_51690</name>
</gene>
<name>A0A511N9M7_DEIC1</name>
<protein>
    <submittedName>
        <fullName evidence="1">Uncharacterized protein</fullName>
    </submittedName>
</protein>
<dbReference type="Proteomes" id="UP000321306">
    <property type="component" value="Unassembled WGS sequence"/>
</dbReference>
<sequence length="189" mass="20395">MLLLVLLLSSQAFGHGGRTIDGEQGLFPQVMLGLGLLLTGWGMVHFSSRTFHLPARDIRTKGKLPLGLASVSTVLFALLCWVSVKPAGLTLPVLIETREGWEVHHPGGLHSETTLLLEAGKPVKLQLETENGTRFQVPALGVDVEVKAGEKRVVNIDPPQAGTHETNVEGLFVQVLPEAEYEALIQGEP</sequence>
<keyword evidence="2" id="KW-1185">Reference proteome</keyword>
<dbReference type="Gene3D" id="2.60.40.420">
    <property type="entry name" value="Cupredoxins - blue copper proteins"/>
    <property type="match status" value="1"/>
</dbReference>
<dbReference type="InterPro" id="IPR008972">
    <property type="entry name" value="Cupredoxin"/>
</dbReference>